<dbReference type="AlphaFoldDB" id="U3AD25"/>
<name>U3AD25_9RHOB</name>
<comment type="caution">
    <text evidence="1">The sequence shown here is derived from an EMBL/GenBank/DDBJ whole genome shotgun (WGS) entry which is preliminary data.</text>
</comment>
<organism evidence="1 2">
    <name type="scientific">Limimaricola cinnabarinus LL-001</name>
    <dbReference type="NCBI Taxonomy" id="1337093"/>
    <lineage>
        <taxon>Bacteria</taxon>
        <taxon>Pseudomonadati</taxon>
        <taxon>Pseudomonadota</taxon>
        <taxon>Alphaproteobacteria</taxon>
        <taxon>Rhodobacterales</taxon>
        <taxon>Paracoccaceae</taxon>
        <taxon>Limimaricola</taxon>
    </lineage>
</organism>
<sequence>MISAFFGLFRFGDCARFSHPFRLQKKILRTMQPAPRPGVLPSDTGR</sequence>
<evidence type="ECO:0000313" key="1">
    <source>
        <dbReference type="EMBL" id="GAD55574.1"/>
    </source>
</evidence>
<proteinExistence type="predicted"/>
<accession>U3AD25</accession>
<gene>
    <name evidence="1" type="ORF">MBELCI_1626</name>
</gene>
<evidence type="ECO:0000313" key="2">
    <source>
        <dbReference type="Proteomes" id="UP000016566"/>
    </source>
</evidence>
<dbReference type="Proteomes" id="UP000016566">
    <property type="component" value="Unassembled WGS sequence"/>
</dbReference>
<dbReference type="STRING" id="1337093.MBELCI_1626"/>
<reference evidence="1" key="1">
    <citation type="journal article" date="2013" name="Genome Announc.">
        <title>Draft Genome Sequence of Loktanella cinnabarina LL-001T, Isolated from Deep-Sea Floor Sediment.</title>
        <authorList>
            <person name="Nishi S."/>
            <person name="Tsubouchi T."/>
            <person name="Takaki Y."/>
            <person name="Koyanagi R."/>
            <person name="Satoh N."/>
            <person name="Maruyama T."/>
            <person name="Hatada Y."/>
        </authorList>
    </citation>
    <scope>NUCLEOTIDE SEQUENCE [LARGE SCALE GENOMIC DNA]</scope>
    <source>
        <strain evidence="1">LL-001</strain>
    </source>
</reference>
<dbReference type="EMBL" id="BATB01000017">
    <property type="protein sequence ID" value="GAD55574.1"/>
    <property type="molecule type" value="Genomic_DNA"/>
</dbReference>
<keyword evidence="2" id="KW-1185">Reference proteome</keyword>
<protein>
    <submittedName>
        <fullName evidence="1">Uncharacterized protein</fullName>
    </submittedName>
</protein>